<dbReference type="GeneID" id="24093070"/>
<sequence length="292" mass="31796">MLALPSRVSCIIPALRNVRTYVVSIEPPRVYPNKTVPRNYSERKTYLYNQYTRLFQSSFDSPLIFLQHTDFSVPRLIRLRRDIAAAAARHASAPTLAGPSPAAMAEPPTLTVLRTSIFGVTLRDFSPLDTQAVTEIAGMIEGGLAVLSFPSFNPPQMNAILRALSRAVPPRVPKTPQEIEQQKKDVEAAFVPGRRQKRQRPVPVPELKLVGALIEGRVFKAPGVWDVAGLPTLEILRAQLVGLLSAPASQLALVLGEAGGGKLARTLEGLRKSLEEEKGELETGKQSDIGAP</sequence>
<dbReference type="InterPro" id="IPR047865">
    <property type="entry name" value="Ribosomal_uL10_bac_type"/>
</dbReference>
<dbReference type="SUPFAM" id="SSF160369">
    <property type="entry name" value="Ribosomal protein L10-like"/>
    <property type="match status" value="1"/>
</dbReference>
<dbReference type="PANTHER" id="PTHR11560">
    <property type="entry name" value="39S RIBOSOMAL PROTEIN L10, MITOCHONDRIAL"/>
    <property type="match status" value="1"/>
</dbReference>
<gene>
    <name evidence="2" type="ORF">FIBRA_00153</name>
</gene>
<dbReference type="OrthoDB" id="360689at2759"/>
<dbReference type="HOGENOM" id="CLU_079421_0_0_1"/>
<name>J7S5R1_9APHY</name>
<dbReference type="InterPro" id="IPR043141">
    <property type="entry name" value="Ribosomal_uL10-like_sf"/>
</dbReference>
<dbReference type="Gene3D" id="6.10.250.290">
    <property type="match status" value="1"/>
</dbReference>
<keyword evidence="3" id="KW-1185">Reference proteome</keyword>
<comment type="similarity">
    <text evidence="1">Belongs to the universal ribosomal protein uL10 family.</text>
</comment>
<dbReference type="AlphaFoldDB" id="J7S5R1"/>
<proteinExistence type="inferred from homology"/>
<evidence type="ECO:0000313" key="2">
    <source>
        <dbReference type="EMBL" id="CCL98159.1"/>
    </source>
</evidence>
<dbReference type="EMBL" id="HE796869">
    <property type="protein sequence ID" value="CCL98159.1"/>
    <property type="molecule type" value="Genomic_DNA"/>
</dbReference>
<evidence type="ECO:0000256" key="1">
    <source>
        <dbReference type="ARBA" id="ARBA00008889"/>
    </source>
</evidence>
<protein>
    <recommendedName>
        <fullName evidence="4">Ribosomal protein L10</fullName>
    </recommendedName>
</protein>
<dbReference type="STRING" id="599839.J7S5R1"/>
<dbReference type="Proteomes" id="UP000006352">
    <property type="component" value="Unassembled WGS sequence"/>
</dbReference>
<organism evidence="2 3">
    <name type="scientific">Fibroporia radiculosa</name>
    <dbReference type="NCBI Taxonomy" id="599839"/>
    <lineage>
        <taxon>Eukaryota</taxon>
        <taxon>Fungi</taxon>
        <taxon>Dikarya</taxon>
        <taxon>Basidiomycota</taxon>
        <taxon>Agaricomycotina</taxon>
        <taxon>Agaricomycetes</taxon>
        <taxon>Polyporales</taxon>
        <taxon>Fibroporiaceae</taxon>
        <taxon>Fibroporia</taxon>
    </lineage>
</organism>
<reference evidence="2 3" key="1">
    <citation type="journal article" date="2012" name="Appl. Environ. Microbiol.">
        <title>Short-read sequencing for genomic analysis of the brown rot fungus Fibroporia radiculosa.</title>
        <authorList>
            <person name="Tang J.D."/>
            <person name="Perkins A.D."/>
            <person name="Sonstegard T.S."/>
            <person name="Schroeder S.G."/>
            <person name="Burgess S.C."/>
            <person name="Diehl S.V."/>
        </authorList>
    </citation>
    <scope>NUCLEOTIDE SEQUENCE [LARGE SCALE GENOMIC DNA]</scope>
    <source>
        <strain evidence="2 3">TFFH 294</strain>
    </source>
</reference>
<evidence type="ECO:0000313" key="3">
    <source>
        <dbReference type="Proteomes" id="UP000006352"/>
    </source>
</evidence>
<accession>J7S5R1</accession>
<dbReference type="RefSeq" id="XP_012177442.1">
    <property type="nucleotide sequence ID" value="XM_012322052.1"/>
</dbReference>
<dbReference type="InParanoid" id="J7S5R1"/>
<evidence type="ECO:0008006" key="4">
    <source>
        <dbReference type="Google" id="ProtNLM"/>
    </source>
</evidence>